<dbReference type="PROSITE" id="PS00086">
    <property type="entry name" value="CYTOCHROME_P450"/>
    <property type="match status" value="1"/>
</dbReference>
<evidence type="ECO:0000313" key="8">
    <source>
        <dbReference type="EMBL" id="MYR34258.1"/>
    </source>
</evidence>
<dbReference type="Pfam" id="PF00067">
    <property type="entry name" value="p450"/>
    <property type="match status" value="1"/>
</dbReference>
<dbReference type="EMBL" id="WWHY01000001">
    <property type="protein sequence ID" value="MYR34258.1"/>
    <property type="molecule type" value="Genomic_DNA"/>
</dbReference>
<evidence type="ECO:0000256" key="6">
    <source>
        <dbReference type="ARBA" id="ARBA00023033"/>
    </source>
</evidence>
<dbReference type="PANTHER" id="PTHR46696">
    <property type="entry name" value="P450, PUTATIVE (EUROFUNG)-RELATED"/>
    <property type="match status" value="1"/>
</dbReference>
<evidence type="ECO:0000256" key="4">
    <source>
        <dbReference type="ARBA" id="ARBA00023002"/>
    </source>
</evidence>
<comment type="similarity">
    <text evidence="1 7">Belongs to the cytochrome P450 family.</text>
</comment>
<keyword evidence="4 7" id="KW-0560">Oxidoreductase</keyword>
<evidence type="ECO:0000313" key="9">
    <source>
        <dbReference type="Proteomes" id="UP000467124"/>
    </source>
</evidence>
<dbReference type="GO" id="GO:0005506">
    <property type="term" value="F:iron ion binding"/>
    <property type="evidence" value="ECO:0007669"/>
    <property type="project" value="InterPro"/>
</dbReference>
<dbReference type="InterPro" id="IPR002397">
    <property type="entry name" value="Cyt_P450_B"/>
</dbReference>
<protein>
    <submittedName>
        <fullName evidence="8">Cytochrome P450</fullName>
    </submittedName>
</protein>
<dbReference type="Proteomes" id="UP000467124">
    <property type="component" value="Unassembled WGS sequence"/>
</dbReference>
<evidence type="ECO:0000256" key="7">
    <source>
        <dbReference type="RuleBase" id="RU000461"/>
    </source>
</evidence>
<evidence type="ECO:0000256" key="5">
    <source>
        <dbReference type="ARBA" id="ARBA00023004"/>
    </source>
</evidence>
<dbReference type="GO" id="GO:0020037">
    <property type="term" value="F:heme binding"/>
    <property type="evidence" value="ECO:0007669"/>
    <property type="project" value="InterPro"/>
</dbReference>
<keyword evidence="5 7" id="KW-0408">Iron</keyword>
<dbReference type="PANTHER" id="PTHR46696:SF1">
    <property type="entry name" value="CYTOCHROME P450 YJIB-RELATED"/>
    <property type="match status" value="1"/>
</dbReference>
<dbReference type="FunFam" id="1.10.630.10:FF:000018">
    <property type="entry name" value="Cytochrome P450 monooxygenase"/>
    <property type="match status" value="1"/>
</dbReference>
<sequence>MTGTARKRPDPAFLELDHEFAHDPHTALERVRAAGGSMPGSLRGAPARLFVDDADVRTILSDRRFVVDSASLAPSSDEGAALSRDELLRHLGMEPDLVVYITQGLLDKDGIDHVRLRKLVSRAFTVRRVQEMRPKVQAIADRLLEELPDHVEDGSVDLLEHFAYPLPIAVICDLVGVPEEEREVWRRWSHTLTSFALDDPALLNRTIGALVEAARRLIVGHREREYDDLLADLVRISDDDGDRLSEDELITMIFSLVIAGHETTAGLIGNGTHALLTHPEQLSLLKDDPTLLPSAVHELLRWCGPVFQTRMRYPTEDVELRSGTARRGEAVIAMISGANRDPEAHPEPERLDVTRHRGRPGEAHVAFGHGLHYCLGAALARMEGEVAFGSLTSTFPDLSLAPARPPVRRPNPGFNRFEDLYVRL</sequence>
<keyword evidence="2 7" id="KW-0349">Heme</keyword>
<reference evidence="8 9" key="1">
    <citation type="journal article" date="2019" name="Nat. Commun.">
        <title>The antimicrobial potential of Streptomyces from insect microbiomes.</title>
        <authorList>
            <person name="Chevrette M.G."/>
            <person name="Carlson C.M."/>
            <person name="Ortega H.E."/>
            <person name="Thomas C."/>
            <person name="Ananiev G.E."/>
            <person name="Barns K.J."/>
            <person name="Book A.J."/>
            <person name="Cagnazzo J."/>
            <person name="Carlos C."/>
            <person name="Flanigan W."/>
            <person name="Grubbs K.J."/>
            <person name="Horn H.A."/>
            <person name="Hoffmann F.M."/>
            <person name="Klassen J.L."/>
            <person name="Knack J.J."/>
            <person name="Lewin G.R."/>
            <person name="McDonald B.R."/>
            <person name="Muller L."/>
            <person name="Melo W.G.P."/>
            <person name="Pinto-Tomas A.A."/>
            <person name="Schmitz A."/>
            <person name="Wendt-Pienkowski E."/>
            <person name="Wildman S."/>
            <person name="Zhao M."/>
            <person name="Zhang F."/>
            <person name="Bugni T.S."/>
            <person name="Andes D.R."/>
            <person name="Pupo M.T."/>
            <person name="Currie C.R."/>
        </authorList>
    </citation>
    <scope>NUCLEOTIDE SEQUENCE [LARGE SCALE GENOMIC DNA]</scope>
    <source>
        <strain evidence="8 9">SID5840</strain>
    </source>
</reference>
<comment type="caution">
    <text evidence="8">The sequence shown here is derived from an EMBL/GenBank/DDBJ whole genome shotgun (WGS) entry which is preliminary data.</text>
</comment>
<dbReference type="InterPro" id="IPR036396">
    <property type="entry name" value="Cyt_P450_sf"/>
</dbReference>
<dbReference type="PRINTS" id="PR00359">
    <property type="entry name" value="BP450"/>
</dbReference>
<dbReference type="RefSeq" id="WP_161111479.1">
    <property type="nucleotide sequence ID" value="NZ_WWHY01000001.1"/>
</dbReference>
<dbReference type="InterPro" id="IPR001128">
    <property type="entry name" value="Cyt_P450"/>
</dbReference>
<evidence type="ECO:0000256" key="1">
    <source>
        <dbReference type="ARBA" id="ARBA00010617"/>
    </source>
</evidence>
<dbReference type="GO" id="GO:0004497">
    <property type="term" value="F:monooxygenase activity"/>
    <property type="evidence" value="ECO:0007669"/>
    <property type="project" value="UniProtKB-KW"/>
</dbReference>
<dbReference type="CDD" id="cd11029">
    <property type="entry name" value="CYP107-like"/>
    <property type="match status" value="1"/>
</dbReference>
<name>A0A7K2IWB4_9ACTN</name>
<gene>
    <name evidence="8" type="ORF">GTW20_18875</name>
</gene>
<keyword evidence="3 7" id="KW-0479">Metal-binding</keyword>
<evidence type="ECO:0000256" key="3">
    <source>
        <dbReference type="ARBA" id="ARBA00022723"/>
    </source>
</evidence>
<keyword evidence="6 7" id="KW-0503">Monooxygenase</keyword>
<dbReference type="AlphaFoldDB" id="A0A7K2IWB4"/>
<dbReference type="InterPro" id="IPR017972">
    <property type="entry name" value="Cyt_P450_CS"/>
</dbReference>
<dbReference type="Gene3D" id="1.10.630.10">
    <property type="entry name" value="Cytochrome P450"/>
    <property type="match status" value="1"/>
</dbReference>
<proteinExistence type="inferred from homology"/>
<accession>A0A7K2IWB4</accession>
<evidence type="ECO:0000256" key="2">
    <source>
        <dbReference type="ARBA" id="ARBA00022617"/>
    </source>
</evidence>
<dbReference type="GO" id="GO:0016705">
    <property type="term" value="F:oxidoreductase activity, acting on paired donors, with incorporation or reduction of molecular oxygen"/>
    <property type="evidence" value="ECO:0007669"/>
    <property type="project" value="InterPro"/>
</dbReference>
<organism evidence="8 9">
    <name type="scientific">Nocardiopsis alba</name>
    <dbReference type="NCBI Taxonomy" id="53437"/>
    <lineage>
        <taxon>Bacteria</taxon>
        <taxon>Bacillati</taxon>
        <taxon>Actinomycetota</taxon>
        <taxon>Actinomycetes</taxon>
        <taxon>Streptosporangiales</taxon>
        <taxon>Nocardiopsidaceae</taxon>
        <taxon>Nocardiopsis</taxon>
    </lineage>
</organism>
<dbReference type="SUPFAM" id="SSF48264">
    <property type="entry name" value="Cytochrome P450"/>
    <property type="match status" value="1"/>
</dbReference>